<evidence type="ECO:0000313" key="2">
    <source>
        <dbReference type="EMBL" id="SET21898.1"/>
    </source>
</evidence>
<dbReference type="EMBL" id="FOHG01000042">
    <property type="protein sequence ID" value="SET21898.1"/>
    <property type="molecule type" value="Genomic_DNA"/>
</dbReference>
<dbReference type="RefSeq" id="WP_089720868.1">
    <property type="nucleotide sequence ID" value="NZ_FNBJ01000050.1"/>
</dbReference>
<gene>
    <name evidence="1" type="ORF">SAMN04488598_15012</name>
    <name evidence="2" type="ORF">SAMN04515652_14210</name>
</gene>
<dbReference type="EMBL" id="FNBJ01000050">
    <property type="protein sequence ID" value="SDG13396.1"/>
    <property type="molecule type" value="Genomic_DNA"/>
</dbReference>
<dbReference type="AlphaFoldDB" id="A0A1I0CQU1"/>
<organism evidence="2 3">
    <name type="scientific">Halanaerobium congolense</name>
    <dbReference type="NCBI Taxonomy" id="54121"/>
    <lineage>
        <taxon>Bacteria</taxon>
        <taxon>Bacillati</taxon>
        <taxon>Bacillota</taxon>
        <taxon>Clostridia</taxon>
        <taxon>Halanaerobiales</taxon>
        <taxon>Halanaerobiaceae</taxon>
        <taxon>Halanaerobium</taxon>
    </lineage>
</organism>
<reference evidence="3 4" key="1">
    <citation type="submission" date="2016-10" db="EMBL/GenBank/DDBJ databases">
        <authorList>
            <person name="Varghese N."/>
            <person name="Submissions S."/>
        </authorList>
    </citation>
    <scope>NUCLEOTIDE SEQUENCE [LARGE SCALE GENOMIC DNA]</scope>
    <source>
        <strain evidence="1 4">WG2</strain>
        <strain evidence="2 3">WG5</strain>
    </source>
</reference>
<sequence>MKKIINLEDYREKKNDMNNDSYEIPELKEEDFEEFLEYEKEVGLPFNDYDIYGDNFIKKHSDHIAHHTIPYCTICDSYLEDGDRVDSMWPLSYGHNVCQDCESRMPKKIKKKKVVSLRKLELLIVEEDFQKIMENLSENDIYNIKGNKIITERLFEKIKNKIINKENDLQL</sequence>
<evidence type="ECO:0000313" key="3">
    <source>
        <dbReference type="Proteomes" id="UP000198612"/>
    </source>
</evidence>
<evidence type="ECO:0000313" key="1">
    <source>
        <dbReference type="EMBL" id="SDG13396.1"/>
    </source>
</evidence>
<accession>A0A1I0CQU1</accession>
<name>A0A1I0CQU1_9FIRM</name>
<protein>
    <submittedName>
        <fullName evidence="2">Uncharacterized protein</fullName>
    </submittedName>
</protein>
<dbReference type="Proteomes" id="UP000199519">
    <property type="component" value="Unassembled WGS sequence"/>
</dbReference>
<dbReference type="Proteomes" id="UP000198612">
    <property type="component" value="Unassembled WGS sequence"/>
</dbReference>
<proteinExistence type="predicted"/>
<evidence type="ECO:0000313" key="4">
    <source>
        <dbReference type="Proteomes" id="UP000199519"/>
    </source>
</evidence>
<keyword evidence="4" id="KW-1185">Reference proteome</keyword>